<organism evidence="3 4">
    <name type="scientific">Flavobacterium tibetense</name>
    <dbReference type="NCBI Taxonomy" id="2233533"/>
    <lineage>
        <taxon>Bacteria</taxon>
        <taxon>Pseudomonadati</taxon>
        <taxon>Bacteroidota</taxon>
        <taxon>Flavobacteriia</taxon>
        <taxon>Flavobacteriales</taxon>
        <taxon>Flavobacteriaceae</taxon>
        <taxon>Flavobacterium</taxon>
    </lineage>
</organism>
<feature type="compositionally biased region" description="Basic and acidic residues" evidence="1">
    <location>
        <begin position="376"/>
        <end position="387"/>
    </location>
</feature>
<keyword evidence="2" id="KW-0732">Signal</keyword>
<dbReference type="InterPro" id="IPR029058">
    <property type="entry name" value="AB_hydrolase_fold"/>
</dbReference>
<dbReference type="SUPFAM" id="SSF53474">
    <property type="entry name" value="alpha/beta-Hydrolases"/>
    <property type="match status" value="1"/>
</dbReference>
<dbReference type="OrthoDB" id="1142077at2"/>
<evidence type="ECO:0000256" key="2">
    <source>
        <dbReference type="SAM" id="SignalP"/>
    </source>
</evidence>
<proteinExistence type="predicted"/>
<accession>A0A365P5G1</accession>
<dbReference type="Gene3D" id="3.40.50.1820">
    <property type="entry name" value="alpha/beta hydrolase"/>
    <property type="match status" value="1"/>
</dbReference>
<feature type="region of interest" description="Disordered" evidence="1">
    <location>
        <begin position="376"/>
        <end position="406"/>
    </location>
</feature>
<evidence type="ECO:0000256" key="1">
    <source>
        <dbReference type="SAM" id="MobiDB-lite"/>
    </source>
</evidence>
<dbReference type="PANTHER" id="PTHR48098:SF6">
    <property type="entry name" value="FERRI-BACILLIBACTIN ESTERASE BESA"/>
    <property type="match status" value="1"/>
</dbReference>
<dbReference type="RefSeq" id="WP_113987731.1">
    <property type="nucleotide sequence ID" value="NZ_QLST01000001.1"/>
</dbReference>
<name>A0A365P5G1_9FLAO</name>
<reference evidence="3 4" key="1">
    <citation type="submission" date="2018-06" db="EMBL/GenBank/DDBJ databases">
        <title>Flavobacterium tibetense sp. nov., isolated from a wetland YonghuCo on Tibetan Plateau.</title>
        <authorList>
            <person name="Xing P."/>
            <person name="Phurbu D."/>
            <person name="Lu H."/>
        </authorList>
    </citation>
    <scope>NUCLEOTIDE SEQUENCE [LARGE SCALE GENOMIC DNA]</scope>
    <source>
        <strain evidence="3 4">YH5</strain>
    </source>
</reference>
<keyword evidence="4" id="KW-1185">Reference proteome</keyword>
<keyword evidence="3" id="KW-0378">Hydrolase</keyword>
<evidence type="ECO:0000313" key="4">
    <source>
        <dbReference type="Proteomes" id="UP000253319"/>
    </source>
</evidence>
<dbReference type="SUPFAM" id="SSF48452">
    <property type="entry name" value="TPR-like"/>
    <property type="match status" value="1"/>
</dbReference>
<dbReference type="PANTHER" id="PTHR48098">
    <property type="entry name" value="ENTEROCHELIN ESTERASE-RELATED"/>
    <property type="match status" value="1"/>
</dbReference>
<dbReference type="Proteomes" id="UP000253319">
    <property type="component" value="Unassembled WGS sequence"/>
</dbReference>
<dbReference type="GO" id="GO:0016787">
    <property type="term" value="F:hydrolase activity"/>
    <property type="evidence" value="ECO:0007669"/>
    <property type="project" value="UniProtKB-KW"/>
</dbReference>
<dbReference type="Gene3D" id="1.25.40.10">
    <property type="entry name" value="Tetratricopeptide repeat domain"/>
    <property type="match status" value="1"/>
</dbReference>
<dbReference type="InterPro" id="IPR011990">
    <property type="entry name" value="TPR-like_helical_dom_sf"/>
</dbReference>
<dbReference type="InterPro" id="IPR050583">
    <property type="entry name" value="Mycobacterial_A85_antigen"/>
</dbReference>
<evidence type="ECO:0000313" key="3">
    <source>
        <dbReference type="EMBL" id="RBA29849.1"/>
    </source>
</evidence>
<gene>
    <name evidence="3" type="ORF">DPN68_01075</name>
</gene>
<sequence length="406" mass="46774">MRTAVFLFLSFLAQLGFSQAIPESINSKKLGEERTFTITLPANYESSPDKKYPTLLILDGEYLASPFQGILKYGNYWDDLPEMIVIAVNQNYGDKRFQDSEFDETGLPSGTGANFFEFIGFELLPYVEKKYRTQPFRIIAGHDTTAGFLNFYLYKDNPVFNAYISLAPEMAPEMEKRIAERLAILTKPVFYYQATGEGDLKELREKTAALDQNIKAIGKKSFKYQYDDFVGATHYSLVAQAIPQALYFIFDGYQPISMVEFQEKIVTLDKGYTQYLIDKYKNLEENLGLKVQPRLTDFRAIEAAIMKNKAYPEFQELSKYAEKHYPKTTLSVYHQAMYYEKMGEFKKAIKEYQKAFTKEAIRELSKDFMLNKADALKGKKDDSKVEEIVVPEVEEGSEEKKEGEEE</sequence>
<dbReference type="EMBL" id="QLST01000001">
    <property type="protein sequence ID" value="RBA29849.1"/>
    <property type="molecule type" value="Genomic_DNA"/>
</dbReference>
<feature type="signal peptide" evidence="2">
    <location>
        <begin position="1"/>
        <end position="20"/>
    </location>
</feature>
<comment type="caution">
    <text evidence="3">The sequence shown here is derived from an EMBL/GenBank/DDBJ whole genome shotgun (WGS) entry which is preliminary data.</text>
</comment>
<dbReference type="AlphaFoldDB" id="A0A365P5G1"/>
<protein>
    <submittedName>
        <fullName evidence="3">Alpha/beta hydrolase</fullName>
    </submittedName>
</protein>
<dbReference type="Pfam" id="PF00756">
    <property type="entry name" value="Esterase"/>
    <property type="match status" value="1"/>
</dbReference>
<feature type="chain" id="PRO_5016941645" evidence="2">
    <location>
        <begin position="21"/>
        <end position="406"/>
    </location>
</feature>
<dbReference type="InterPro" id="IPR000801">
    <property type="entry name" value="Esterase-like"/>
</dbReference>